<feature type="coiled-coil region" evidence="3">
    <location>
        <begin position="335"/>
        <end position="368"/>
    </location>
</feature>
<dbReference type="InterPro" id="IPR021440">
    <property type="entry name" value="DUF3089"/>
</dbReference>
<dbReference type="SUPFAM" id="SSF47336">
    <property type="entry name" value="ACP-like"/>
    <property type="match status" value="1"/>
</dbReference>
<evidence type="ECO:0000259" key="4">
    <source>
        <dbReference type="PROSITE" id="PS50075"/>
    </source>
</evidence>
<dbReference type="AlphaFoldDB" id="A0AA36HNX9"/>
<evidence type="ECO:0000313" key="6">
    <source>
        <dbReference type="Proteomes" id="UP001178507"/>
    </source>
</evidence>
<dbReference type="InterPro" id="IPR009081">
    <property type="entry name" value="PP-bd_ACP"/>
</dbReference>
<dbReference type="PROSITE" id="PS50075">
    <property type="entry name" value="CARRIER"/>
    <property type="match status" value="1"/>
</dbReference>
<dbReference type="EMBL" id="CAUJNA010000128">
    <property type="protein sequence ID" value="CAJ1372336.1"/>
    <property type="molecule type" value="Genomic_DNA"/>
</dbReference>
<dbReference type="SMART" id="SM00823">
    <property type="entry name" value="PKS_PP"/>
    <property type="match status" value="1"/>
</dbReference>
<keyword evidence="1" id="KW-0596">Phosphopantetheine</keyword>
<keyword evidence="2" id="KW-0597">Phosphoprotein</keyword>
<dbReference type="InterPro" id="IPR011990">
    <property type="entry name" value="TPR-like_helical_dom_sf"/>
</dbReference>
<dbReference type="InterPro" id="IPR029058">
    <property type="entry name" value="AB_hydrolase_fold"/>
</dbReference>
<keyword evidence="3" id="KW-0175">Coiled coil</keyword>
<dbReference type="InterPro" id="IPR036736">
    <property type="entry name" value="ACP-like_sf"/>
</dbReference>
<reference evidence="5" key="1">
    <citation type="submission" date="2023-08" db="EMBL/GenBank/DDBJ databases">
        <authorList>
            <person name="Chen Y."/>
            <person name="Shah S."/>
            <person name="Dougan E. K."/>
            <person name="Thang M."/>
            <person name="Chan C."/>
        </authorList>
    </citation>
    <scope>NUCLEOTIDE SEQUENCE</scope>
</reference>
<evidence type="ECO:0000256" key="3">
    <source>
        <dbReference type="SAM" id="Coils"/>
    </source>
</evidence>
<dbReference type="InterPro" id="IPR020806">
    <property type="entry name" value="PKS_PP-bd"/>
</dbReference>
<dbReference type="Gene3D" id="3.40.50.1820">
    <property type="entry name" value="alpha/beta hydrolase"/>
    <property type="match status" value="1"/>
</dbReference>
<sequence length="839" mass="91141">MGSQESCLGECCRRLRMRFHRFEGEILPTDPPDFTSAAYWLAHPVHHPGRIAENLPKLAYTIQSDGSVRQEPIDSEFSDSATQAPADLFYLHGTMEGLGNRASIGRYEKEVWQGFNTRHQMTIVTAFTSACKAYAPLYRQAAMGGSWDLAYQDVLSAFEHFLSETGERPIVLAGHSQGSLHILRLVKERIAPDQTLLKRLVAVHAPGMGQWIEPSPLLIDKEPASAEKQSVAIWAAATPEANRKWTLIGFMSGGEGFSEFANPVAWSGASLGALLPDDNSKLPVLFRNFVQRAEVVEGLLRVHHHPAAADRMMTLHSGRQDLHPYDVHLFWGDVRERVQKQVMAYTKRQELAEKNLQQSREIEDKVAEAVALHTLLAVHLARRSVEQAIQCAKDAALLFQELKDSAGLARSWHLAGQLHLQLKDQSNAAKAVECMEAARDAQSDASVEDQATALQSLSAAHLANNNAKQALEAASLARDMCKEADPAVEAVCLLRVAGAYVRLGDFEAALSAASDAQELFREADDPLAEAGAAGLVARLQLERQDLSAALLAADTARALLRQTGELGREVGMLMLSAQVGSLELAAGAQPGGGKAARDFYEGRGRGKVLAKAKEAVSLSKRLNSNHFVAISRVAQSRAKVSNGLLEDAMTEIKEVLPILAGCGDSRAEGSAKLLQANISVLLGVPDMNSAKEALECFQAAGRPHEVAQVQAVMSRLRAKPAQAPAQAQAQAQAQAAQAQAQPALATQAKPATIDKMALPLPERVKYTLTELVAEAIGQEHMEEDRALMETGMTSIASIMLRDRIQAEFPEIPEMDLTFVFDYPTIREMTGFVLEQLPDA</sequence>
<proteinExistence type="predicted"/>
<accession>A0AA36HNX9</accession>
<dbReference type="Pfam" id="PF00550">
    <property type="entry name" value="PP-binding"/>
    <property type="match status" value="1"/>
</dbReference>
<dbReference type="Gene3D" id="1.10.1200.10">
    <property type="entry name" value="ACP-like"/>
    <property type="match status" value="1"/>
</dbReference>
<protein>
    <recommendedName>
        <fullName evidence="4">Carrier domain-containing protein</fullName>
    </recommendedName>
</protein>
<gene>
    <name evidence="5" type="ORF">EVOR1521_LOCUS2437</name>
</gene>
<dbReference type="SUPFAM" id="SSF48452">
    <property type="entry name" value="TPR-like"/>
    <property type="match status" value="1"/>
</dbReference>
<evidence type="ECO:0000256" key="2">
    <source>
        <dbReference type="ARBA" id="ARBA00022553"/>
    </source>
</evidence>
<dbReference type="Proteomes" id="UP001178507">
    <property type="component" value="Unassembled WGS sequence"/>
</dbReference>
<dbReference type="SUPFAM" id="SSF53474">
    <property type="entry name" value="alpha/beta-Hydrolases"/>
    <property type="match status" value="1"/>
</dbReference>
<comment type="caution">
    <text evidence="5">The sequence shown here is derived from an EMBL/GenBank/DDBJ whole genome shotgun (WGS) entry which is preliminary data.</text>
</comment>
<evidence type="ECO:0000256" key="1">
    <source>
        <dbReference type="ARBA" id="ARBA00022450"/>
    </source>
</evidence>
<feature type="domain" description="Carrier" evidence="4">
    <location>
        <begin position="759"/>
        <end position="836"/>
    </location>
</feature>
<name>A0AA36HNX9_9DINO</name>
<organism evidence="5 6">
    <name type="scientific">Effrenium voratum</name>
    <dbReference type="NCBI Taxonomy" id="2562239"/>
    <lineage>
        <taxon>Eukaryota</taxon>
        <taxon>Sar</taxon>
        <taxon>Alveolata</taxon>
        <taxon>Dinophyceae</taxon>
        <taxon>Suessiales</taxon>
        <taxon>Symbiodiniaceae</taxon>
        <taxon>Effrenium</taxon>
    </lineage>
</organism>
<evidence type="ECO:0000313" key="5">
    <source>
        <dbReference type="EMBL" id="CAJ1372336.1"/>
    </source>
</evidence>
<dbReference type="Pfam" id="PF11288">
    <property type="entry name" value="DUF3089"/>
    <property type="match status" value="1"/>
</dbReference>
<dbReference type="Gene3D" id="1.25.40.10">
    <property type="entry name" value="Tetratricopeptide repeat domain"/>
    <property type="match status" value="1"/>
</dbReference>
<keyword evidence="6" id="KW-1185">Reference proteome</keyword>
<dbReference type="GO" id="GO:0031177">
    <property type="term" value="F:phosphopantetheine binding"/>
    <property type="evidence" value="ECO:0007669"/>
    <property type="project" value="InterPro"/>
</dbReference>